<accession>A0A371H609</accession>
<dbReference type="InterPro" id="IPR005162">
    <property type="entry name" value="Retrotrans_gag_dom"/>
</dbReference>
<gene>
    <name evidence="2" type="ORF">CR513_18888</name>
</gene>
<keyword evidence="3" id="KW-1185">Reference proteome</keyword>
<dbReference type="PANTHER" id="PTHR33223:SF3">
    <property type="match status" value="1"/>
</dbReference>
<name>A0A371H609_MUCPR</name>
<feature type="non-terminal residue" evidence="2">
    <location>
        <position position="1"/>
    </location>
</feature>
<dbReference type="Proteomes" id="UP000257109">
    <property type="component" value="Unassembled WGS sequence"/>
</dbReference>
<feature type="domain" description="Retrotransposon gag" evidence="1">
    <location>
        <begin position="63"/>
        <end position="118"/>
    </location>
</feature>
<reference evidence="2" key="1">
    <citation type="submission" date="2018-05" db="EMBL/GenBank/DDBJ databases">
        <title>Draft genome of Mucuna pruriens seed.</title>
        <authorList>
            <person name="Nnadi N.E."/>
            <person name="Vos R."/>
            <person name="Hasami M.H."/>
            <person name="Devisetty U.K."/>
            <person name="Aguiy J.C."/>
        </authorList>
    </citation>
    <scope>NUCLEOTIDE SEQUENCE [LARGE SCALE GENOMIC DNA]</scope>
    <source>
        <strain evidence="2">JCA_2017</strain>
    </source>
</reference>
<dbReference type="EMBL" id="QJKJ01003491">
    <property type="protein sequence ID" value="RDX98229.1"/>
    <property type="molecule type" value="Genomic_DNA"/>
</dbReference>
<dbReference type="Pfam" id="PF03732">
    <property type="entry name" value="Retrotrans_gag"/>
    <property type="match status" value="1"/>
</dbReference>
<evidence type="ECO:0000313" key="3">
    <source>
        <dbReference type="Proteomes" id="UP000257109"/>
    </source>
</evidence>
<sequence length="179" mass="20724">MWRRSPQAFEGIPCGSFHNEVVRDTRRLHQNKGVLILPGWSCKILVVSITGSLQHLGRYEAHKLFPSSRTATIRKEICGIRQQSRETLHEYCERFNKLCATCPHHQISEQLLIQFSMKWRSINGQDASSNKAPDLQYGKQYTTIWDQRSQPTLNVDNLRLENQLTELTTLVRQLVVGQH</sequence>
<comment type="caution">
    <text evidence="2">The sequence shown here is derived from an EMBL/GenBank/DDBJ whole genome shotgun (WGS) entry which is preliminary data.</text>
</comment>
<evidence type="ECO:0000313" key="2">
    <source>
        <dbReference type="EMBL" id="RDX98229.1"/>
    </source>
</evidence>
<dbReference type="AlphaFoldDB" id="A0A371H609"/>
<dbReference type="PANTHER" id="PTHR33223">
    <property type="entry name" value="CCHC-TYPE DOMAIN-CONTAINING PROTEIN"/>
    <property type="match status" value="1"/>
</dbReference>
<organism evidence="2 3">
    <name type="scientific">Mucuna pruriens</name>
    <name type="common">Velvet bean</name>
    <name type="synonym">Dolichos pruriens</name>
    <dbReference type="NCBI Taxonomy" id="157652"/>
    <lineage>
        <taxon>Eukaryota</taxon>
        <taxon>Viridiplantae</taxon>
        <taxon>Streptophyta</taxon>
        <taxon>Embryophyta</taxon>
        <taxon>Tracheophyta</taxon>
        <taxon>Spermatophyta</taxon>
        <taxon>Magnoliopsida</taxon>
        <taxon>eudicotyledons</taxon>
        <taxon>Gunneridae</taxon>
        <taxon>Pentapetalae</taxon>
        <taxon>rosids</taxon>
        <taxon>fabids</taxon>
        <taxon>Fabales</taxon>
        <taxon>Fabaceae</taxon>
        <taxon>Papilionoideae</taxon>
        <taxon>50 kb inversion clade</taxon>
        <taxon>NPAAA clade</taxon>
        <taxon>indigoferoid/millettioid clade</taxon>
        <taxon>Phaseoleae</taxon>
        <taxon>Mucuna</taxon>
    </lineage>
</organism>
<protein>
    <recommendedName>
        <fullName evidence="1">Retrotransposon gag domain-containing protein</fullName>
    </recommendedName>
</protein>
<proteinExistence type="predicted"/>
<evidence type="ECO:0000259" key="1">
    <source>
        <dbReference type="Pfam" id="PF03732"/>
    </source>
</evidence>